<gene>
    <name evidence="3" type="ORF">M0R45_005369</name>
</gene>
<feature type="signal peptide" evidence="2">
    <location>
        <begin position="1"/>
        <end position="20"/>
    </location>
</feature>
<feature type="transmembrane region" description="Helical" evidence="1">
    <location>
        <begin position="113"/>
        <end position="131"/>
    </location>
</feature>
<evidence type="ECO:0000256" key="2">
    <source>
        <dbReference type="SAM" id="SignalP"/>
    </source>
</evidence>
<keyword evidence="1" id="KW-0472">Membrane</keyword>
<proteinExistence type="predicted"/>
<dbReference type="AlphaFoldDB" id="A0AAW1YMG0"/>
<feature type="chain" id="PRO_5043587371" evidence="2">
    <location>
        <begin position="21"/>
        <end position="184"/>
    </location>
</feature>
<evidence type="ECO:0000313" key="3">
    <source>
        <dbReference type="EMBL" id="KAK9949858.1"/>
    </source>
</evidence>
<feature type="transmembrane region" description="Helical" evidence="1">
    <location>
        <begin position="165"/>
        <end position="183"/>
    </location>
</feature>
<accession>A0AAW1YMG0</accession>
<protein>
    <submittedName>
        <fullName evidence="3">Uncharacterized protein</fullName>
    </submittedName>
</protein>
<keyword evidence="1" id="KW-0812">Transmembrane</keyword>
<feature type="transmembrane region" description="Helical" evidence="1">
    <location>
        <begin position="54"/>
        <end position="82"/>
    </location>
</feature>
<evidence type="ECO:0000313" key="4">
    <source>
        <dbReference type="Proteomes" id="UP001457282"/>
    </source>
</evidence>
<keyword evidence="4" id="KW-1185">Reference proteome</keyword>
<dbReference type="EMBL" id="JBEDUW010000001">
    <property type="protein sequence ID" value="KAK9949858.1"/>
    <property type="molecule type" value="Genomic_DNA"/>
</dbReference>
<sequence>MEAIFLTAVALLVVVTLLEGWDFSSLGGNLATCITNNKTLCLAVFTAVAAARPAWAGVGLLMLFGIRSLYLLVLVYGLLIWCRLRIAKSIRRFCRTLVTWVQWIQKKLRVVRYVFNVVTSTLKFLGALTALKSALALRNAQIGGELTALKAWKDFLGAGSSLFKSIWKLAFGCWLLVFCTLGLG</sequence>
<keyword evidence="2" id="KW-0732">Signal</keyword>
<name>A0AAW1YMG0_RUBAR</name>
<dbReference type="Proteomes" id="UP001457282">
    <property type="component" value="Unassembled WGS sequence"/>
</dbReference>
<evidence type="ECO:0000256" key="1">
    <source>
        <dbReference type="SAM" id="Phobius"/>
    </source>
</evidence>
<organism evidence="3 4">
    <name type="scientific">Rubus argutus</name>
    <name type="common">Southern blackberry</name>
    <dbReference type="NCBI Taxonomy" id="59490"/>
    <lineage>
        <taxon>Eukaryota</taxon>
        <taxon>Viridiplantae</taxon>
        <taxon>Streptophyta</taxon>
        <taxon>Embryophyta</taxon>
        <taxon>Tracheophyta</taxon>
        <taxon>Spermatophyta</taxon>
        <taxon>Magnoliopsida</taxon>
        <taxon>eudicotyledons</taxon>
        <taxon>Gunneridae</taxon>
        <taxon>Pentapetalae</taxon>
        <taxon>rosids</taxon>
        <taxon>fabids</taxon>
        <taxon>Rosales</taxon>
        <taxon>Rosaceae</taxon>
        <taxon>Rosoideae</taxon>
        <taxon>Rosoideae incertae sedis</taxon>
        <taxon>Rubus</taxon>
    </lineage>
</organism>
<comment type="caution">
    <text evidence="3">The sequence shown here is derived from an EMBL/GenBank/DDBJ whole genome shotgun (WGS) entry which is preliminary data.</text>
</comment>
<keyword evidence="1" id="KW-1133">Transmembrane helix</keyword>
<reference evidence="3 4" key="1">
    <citation type="journal article" date="2023" name="G3 (Bethesda)">
        <title>A chromosome-length genome assembly and annotation of blackberry (Rubus argutus, cv. 'Hillquist').</title>
        <authorList>
            <person name="Bruna T."/>
            <person name="Aryal R."/>
            <person name="Dudchenko O."/>
            <person name="Sargent D.J."/>
            <person name="Mead D."/>
            <person name="Buti M."/>
            <person name="Cavallini A."/>
            <person name="Hytonen T."/>
            <person name="Andres J."/>
            <person name="Pham M."/>
            <person name="Weisz D."/>
            <person name="Mascagni F."/>
            <person name="Usai G."/>
            <person name="Natali L."/>
            <person name="Bassil N."/>
            <person name="Fernandez G.E."/>
            <person name="Lomsadze A."/>
            <person name="Armour M."/>
            <person name="Olukolu B."/>
            <person name="Poorten T."/>
            <person name="Britton C."/>
            <person name="Davik J."/>
            <person name="Ashrafi H."/>
            <person name="Aiden E.L."/>
            <person name="Borodovsky M."/>
            <person name="Worthington M."/>
        </authorList>
    </citation>
    <scope>NUCLEOTIDE SEQUENCE [LARGE SCALE GENOMIC DNA]</scope>
    <source>
        <strain evidence="3">PI 553951</strain>
    </source>
</reference>